<protein>
    <submittedName>
        <fullName evidence="2">Uncharacterized protein</fullName>
    </submittedName>
</protein>
<dbReference type="VEuPathDB" id="VectorBase:GAUT028579"/>
<sequence length="178" mass="20350">MSPCVPSSAFEVISHDVAFSLIDNYLRQRVHLHSNRRHLHHRSDHFDRGRCKHLSQEATSKMEMSGKNRTKGGGAARYRTGKSERNCERTFAKRQCELTTESRDSNSSSSVLALGSKKLKVIDEVTPNGIKSNYQHQKNRSQDPKTVNCDVSPILHIKTSKMFNLVRRISTLRFDRVL</sequence>
<evidence type="ECO:0000313" key="3">
    <source>
        <dbReference type="Proteomes" id="UP000078200"/>
    </source>
</evidence>
<proteinExistence type="predicted"/>
<reference evidence="2" key="1">
    <citation type="submission" date="2020-05" db="UniProtKB">
        <authorList>
            <consortium name="EnsemblMetazoa"/>
        </authorList>
    </citation>
    <scope>IDENTIFICATION</scope>
    <source>
        <strain evidence="2">TTRI</strain>
    </source>
</reference>
<dbReference type="EnsemblMetazoa" id="GAUT028579-RA">
    <property type="protein sequence ID" value="GAUT028579-PA"/>
    <property type="gene ID" value="GAUT028579"/>
</dbReference>
<dbReference type="Proteomes" id="UP000078200">
    <property type="component" value="Unassembled WGS sequence"/>
</dbReference>
<name>A0A1A9V7S3_GLOAU</name>
<dbReference type="STRING" id="7395.A0A1A9V7S3"/>
<dbReference type="AlphaFoldDB" id="A0A1A9V7S3"/>
<accession>A0A1A9V7S3</accession>
<evidence type="ECO:0000313" key="2">
    <source>
        <dbReference type="EnsemblMetazoa" id="GAUT028579-PA"/>
    </source>
</evidence>
<feature type="region of interest" description="Disordered" evidence="1">
    <location>
        <begin position="58"/>
        <end position="86"/>
    </location>
</feature>
<keyword evidence="3" id="KW-1185">Reference proteome</keyword>
<organism evidence="2 3">
    <name type="scientific">Glossina austeni</name>
    <name type="common">Savannah tsetse fly</name>
    <dbReference type="NCBI Taxonomy" id="7395"/>
    <lineage>
        <taxon>Eukaryota</taxon>
        <taxon>Metazoa</taxon>
        <taxon>Ecdysozoa</taxon>
        <taxon>Arthropoda</taxon>
        <taxon>Hexapoda</taxon>
        <taxon>Insecta</taxon>
        <taxon>Pterygota</taxon>
        <taxon>Neoptera</taxon>
        <taxon>Endopterygota</taxon>
        <taxon>Diptera</taxon>
        <taxon>Brachycera</taxon>
        <taxon>Muscomorpha</taxon>
        <taxon>Hippoboscoidea</taxon>
        <taxon>Glossinidae</taxon>
        <taxon>Glossina</taxon>
    </lineage>
</organism>
<evidence type="ECO:0000256" key="1">
    <source>
        <dbReference type="SAM" id="MobiDB-lite"/>
    </source>
</evidence>